<keyword evidence="1" id="KW-1133">Transmembrane helix</keyword>
<gene>
    <name evidence="3" type="ORF">Csp_B19620</name>
</gene>
<reference evidence="3" key="1">
    <citation type="journal article" date="2010" name="Nature">
        <title>The Dynamic genome of Hydra.</title>
        <authorList>
            <person name="Chapman J.A."/>
            <person name="Kirkness E.F."/>
            <person name="Simakov O."/>
            <person name="Hampson S.E."/>
            <person name="Mitros T."/>
            <person name="Weinmaier T."/>
            <person name="Rattei T."/>
            <person name="Balasubramanian P.G."/>
            <person name="Borman J."/>
            <person name="Busam D."/>
            <person name="Disbennett K."/>
            <person name="Pfannkoch C."/>
            <person name="Sumin N."/>
            <person name="Sutton G."/>
            <person name="Viswanathan L."/>
            <person name="Walenz B."/>
            <person name="Goodstein D.M."/>
            <person name="Hellsten U."/>
            <person name="Kawashima T."/>
            <person name="Prochnik S.E."/>
            <person name="Putnam N.H."/>
            <person name="Shu S."/>
            <person name="Blumberg B."/>
            <person name="Dana C.E."/>
            <person name="Gee L."/>
            <person name="Kibler D.F."/>
            <person name="Law L."/>
            <person name="Lindgens D."/>
            <person name="Martinez D.E."/>
            <person name="Peng J."/>
            <person name="Wigge P.A."/>
            <person name="Bertulat B."/>
            <person name="Guder C."/>
            <person name="Nakamura Y."/>
            <person name="Ozbek S."/>
            <person name="Watanabe H."/>
            <person name="Khalturin K."/>
            <person name="Hemmrich G."/>
            <person name="Franke A."/>
            <person name="Augustin R."/>
            <person name="Fraune S."/>
            <person name="Hayakawa E."/>
            <person name="Hayakawa S."/>
            <person name="Hirose M."/>
            <person name="Hwang J."/>
            <person name="Ikeo K."/>
            <person name="Nishimiya-Fujisawa C."/>
            <person name="Ogura A."/>
            <person name="Takahashi T."/>
            <person name="Steinmetz P.R."/>
            <person name="Zhang X."/>
            <person name="Aufschnaiter R."/>
            <person name="Eder M.K."/>
            <person name="Gorny A.K."/>
            <person name="Salvenmoser W."/>
            <person name="Heimberg A.M."/>
            <person name="Wheeler B.M."/>
            <person name="Peterson K.J."/>
            <person name="Boettger A."/>
            <person name="Tischler P."/>
            <person name="Wolf A."/>
            <person name="Gojobori T."/>
            <person name="Remington K.A."/>
            <person name="Strausberg R.L."/>
            <person name="Venter J."/>
            <person name="Technau U."/>
            <person name="Hobmayer B."/>
            <person name="Bosch T.C."/>
            <person name="Holstein T.W."/>
            <person name="Fujisawa T."/>
            <person name="Bode H.R."/>
            <person name="David C.N."/>
            <person name="Rokhsar D.S."/>
            <person name="Steele R.E."/>
        </authorList>
    </citation>
    <scope>NUCLEOTIDE SEQUENCE</scope>
</reference>
<protein>
    <recommendedName>
        <fullName evidence="2">DUF58 domain-containing protein</fullName>
    </recommendedName>
</protein>
<dbReference type="EMBL" id="FN543108">
    <property type="protein sequence ID" value="CBA33550.1"/>
    <property type="molecule type" value="Genomic_DNA"/>
</dbReference>
<evidence type="ECO:0000256" key="1">
    <source>
        <dbReference type="SAM" id="Phobius"/>
    </source>
</evidence>
<sequence>MSHAMERWLTKSRVLLGLCGVLLIAAFNRHDPMVFGMFLMLAVVSMLGFLVPWLSLRTMSIQFAGEFDQEVQEGEACDMGLLVRRTAPWPAFMVDIETEWEWASRRLILKQTVPVIRAKQAPALGQMVRFPCRGHYELVAVRMSSGFPLGLMRAQHSLSRPDVQVRVLPRAQAVQWPLPWDVADDPLGELTTRRMGQSFELGMLRPYQHGEPVGRVSWRASARAGELVIQHFQQSGSIRLRLVMDLPREPVLGDAESPGENVVRVAIGVGDTALAHGAQLFLYLSPEAMKVDDGVALRHALAEAVPSVSLQTTLNQLAQEVAPGEQVAMVVACDYPAAQLLAHLQPIAARGCHAVVCIALGRNPSGIQMPQALALQKAMTEAGFATVLESTWR</sequence>
<feature type="transmembrane region" description="Helical" evidence="1">
    <location>
        <begin position="38"/>
        <end position="56"/>
    </location>
</feature>
<organism evidence="3">
    <name type="scientific">Curvibacter symbiont subsp. Hydra magnipapillata</name>
    <dbReference type="NCBI Taxonomy" id="667019"/>
    <lineage>
        <taxon>Bacteria</taxon>
        <taxon>Pseudomonadati</taxon>
        <taxon>Pseudomonadota</taxon>
        <taxon>Betaproteobacteria</taxon>
        <taxon>Burkholderiales</taxon>
        <taxon>Comamonadaceae</taxon>
        <taxon>Curvibacter</taxon>
    </lineage>
</organism>
<dbReference type="Pfam" id="PF01882">
    <property type="entry name" value="DUF58"/>
    <property type="match status" value="1"/>
</dbReference>
<proteinExistence type="predicted"/>
<dbReference type="AlphaFoldDB" id="C9YGR2"/>
<evidence type="ECO:0000313" key="3">
    <source>
        <dbReference type="EMBL" id="CBA33550.1"/>
    </source>
</evidence>
<feature type="domain" description="DUF58" evidence="2">
    <location>
        <begin position="204"/>
        <end position="283"/>
    </location>
</feature>
<keyword evidence="1" id="KW-0472">Membrane</keyword>
<name>C9YGR2_CURXX</name>
<evidence type="ECO:0000259" key="2">
    <source>
        <dbReference type="Pfam" id="PF01882"/>
    </source>
</evidence>
<dbReference type="PANTHER" id="PTHR34351:SF1">
    <property type="entry name" value="SLR1927 PROTEIN"/>
    <property type="match status" value="1"/>
</dbReference>
<keyword evidence="1" id="KW-0812">Transmembrane</keyword>
<dbReference type="PANTHER" id="PTHR34351">
    <property type="entry name" value="SLR1927 PROTEIN-RELATED"/>
    <property type="match status" value="1"/>
</dbReference>
<dbReference type="InterPro" id="IPR002881">
    <property type="entry name" value="DUF58"/>
</dbReference>
<accession>C9YGR2</accession>